<dbReference type="Gene3D" id="6.10.140.1200">
    <property type="match status" value="1"/>
</dbReference>
<dbReference type="SUPFAM" id="SSF140383">
    <property type="entry name" value="BSD domain-like"/>
    <property type="match status" value="1"/>
</dbReference>
<dbReference type="GO" id="GO:0006351">
    <property type="term" value="P:DNA-templated transcription"/>
    <property type="evidence" value="ECO:0007669"/>
    <property type="project" value="InterPro"/>
</dbReference>
<keyword evidence="1" id="KW-0175">Coiled coil</keyword>
<dbReference type="AlphaFoldDB" id="A0A023B9H5"/>
<evidence type="ECO:0000313" key="3">
    <source>
        <dbReference type="EMBL" id="EZG72705.1"/>
    </source>
</evidence>
<proteinExistence type="predicted"/>
<dbReference type="VEuPathDB" id="CryptoDB:GNI_050900"/>
<dbReference type="InterPro" id="IPR005607">
    <property type="entry name" value="BSD_dom"/>
</dbReference>
<evidence type="ECO:0000313" key="4">
    <source>
        <dbReference type="Proteomes" id="UP000019763"/>
    </source>
</evidence>
<evidence type="ECO:0000256" key="1">
    <source>
        <dbReference type="SAM" id="Coils"/>
    </source>
</evidence>
<dbReference type="PROSITE" id="PS50858">
    <property type="entry name" value="BSD"/>
    <property type="match status" value="1"/>
</dbReference>
<sequence length="589" mass="67915">MSQWSIQFKLALREKQWTPAVLLLEEDNGLIVLVQGKDRSEWCLESFLRQRRNPKQPMVQCQFDGGQVKQLRKNELRQNRAADLILSFADDAALDLFIEALLKMRKAWLVKVDEILYKKATTSKESYIAKYKEILQALQSRRDEFLARKLHAEQEQTLLARQSILQSHPDLFLSYKSLVETGTISEDAFWIRHGALVTATLPLPTLEEPFFQIGTSVEDEEKLAALLIESEYVKRRYRELVEGGKLDKPEFWHRLFSSRYFAQLTGSPSKGIGGDSYFDDPDDVRVQSEITLVATEVVPADLDITSIPDNPHINIAEDRADTRAREARLKGYDLLDRFNKHAGRSLQQQSIQACYFSHAQQANQNELRKIYELGDESELAAIASLMSLEASLNTAEDAPIVNVRSEISKLRRKKLREHLLLSDLQSEEKSSSTHKVKQQVSRVPVARKIERSEYASRLRGAIADYKAQVDITSNETVSKVCYVKFTKLLQSAATTSREEQLEELLKDPAVVRYVDEIAQIQDRVTELVHYVYDESREKNVESLRSNIQHIQQQLERLMRYEMESRVMNAHTLCRPILYELEEAQKKLHF</sequence>
<name>A0A023B9H5_GRENI</name>
<feature type="domain" description="BSD" evidence="2">
    <location>
        <begin position="219"/>
        <end position="263"/>
    </location>
</feature>
<dbReference type="GeneID" id="22911885"/>
<accession>A0A023B9H5</accession>
<dbReference type="Proteomes" id="UP000019763">
    <property type="component" value="Unassembled WGS sequence"/>
</dbReference>
<dbReference type="GO" id="GO:0006289">
    <property type="term" value="P:nucleotide-excision repair"/>
    <property type="evidence" value="ECO:0007669"/>
    <property type="project" value="InterPro"/>
</dbReference>
<dbReference type="GO" id="GO:0000439">
    <property type="term" value="C:transcription factor TFIIH core complex"/>
    <property type="evidence" value="ECO:0007669"/>
    <property type="project" value="InterPro"/>
</dbReference>
<protein>
    <recommendedName>
        <fullName evidence="2">BSD domain-containing protein</fullName>
    </recommendedName>
</protein>
<dbReference type="EMBL" id="AFNH02000389">
    <property type="protein sequence ID" value="EZG72705.1"/>
    <property type="molecule type" value="Genomic_DNA"/>
</dbReference>
<keyword evidence="4" id="KW-1185">Reference proteome</keyword>
<dbReference type="InterPro" id="IPR027079">
    <property type="entry name" value="Tfb1/GTF2H1"/>
</dbReference>
<comment type="caution">
    <text evidence="3">The sequence shown here is derived from an EMBL/GenBank/DDBJ whole genome shotgun (WGS) entry which is preliminary data.</text>
</comment>
<evidence type="ECO:0000259" key="2">
    <source>
        <dbReference type="PROSITE" id="PS50858"/>
    </source>
</evidence>
<dbReference type="InterPro" id="IPR035925">
    <property type="entry name" value="BSD_dom_sf"/>
</dbReference>
<dbReference type="PANTHER" id="PTHR12856">
    <property type="entry name" value="TRANSCRIPTION INITIATION FACTOR IIH-RELATED"/>
    <property type="match status" value="1"/>
</dbReference>
<feature type="coiled-coil region" evidence="1">
    <location>
        <begin position="128"/>
        <end position="155"/>
    </location>
</feature>
<organism evidence="3 4">
    <name type="scientific">Gregarina niphandrodes</name>
    <name type="common">Septate eugregarine</name>
    <dbReference type="NCBI Taxonomy" id="110365"/>
    <lineage>
        <taxon>Eukaryota</taxon>
        <taxon>Sar</taxon>
        <taxon>Alveolata</taxon>
        <taxon>Apicomplexa</taxon>
        <taxon>Conoidasida</taxon>
        <taxon>Gregarinasina</taxon>
        <taxon>Eugregarinorida</taxon>
        <taxon>Gregarinidae</taxon>
        <taxon>Gregarina</taxon>
    </lineage>
</organism>
<dbReference type="RefSeq" id="XP_011129763.1">
    <property type="nucleotide sequence ID" value="XM_011131461.1"/>
</dbReference>
<reference evidence="3" key="1">
    <citation type="submission" date="2013-12" db="EMBL/GenBank/DDBJ databases">
        <authorList>
            <person name="Omoto C.K."/>
            <person name="Sibley D."/>
            <person name="Venepally P."/>
            <person name="Hadjithomas M."/>
            <person name="Karamycheva S."/>
            <person name="Brunk B."/>
            <person name="Roos D."/>
            <person name="Caler E."/>
            <person name="Lorenzi H."/>
        </authorList>
    </citation>
    <scope>NUCLEOTIDE SEQUENCE</scope>
</reference>
<gene>
    <name evidence="3" type="ORF">GNI_050900</name>
</gene>